<dbReference type="AlphaFoldDB" id="A0A645I761"/>
<reference evidence="1" key="1">
    <citation type="submission" date="2019-08" db="EMBL/GenBank/DDBJ databases">
        <authorList>
            <person name="Kucharzyk K."/>
            <person name="Murdoch R.W."/>
            <person name="Higgins S."/>
            <person name="Loffler F."/>
        </authorList>
    </citation>
    <scope>NUCLEOTIDE SEQUENCE</scope>
</reference>
<evidence type="ECO:0000313" key="1">
    <source>
        <dbReference type="EMBL" id="MPN46622.1"/>
    </source>
</evidence>
<gene>
    <name evidence="1" type="ORF">SDC9_194213</name>
</gene>
<protein>
    <submittedName>
        <fullName evidence="1">Uncharacterized protein</fullName>
    </submittedName>
</protein>
<comment type="caution">
    <text evidence="1">The sequence shown here is derived from an EMBL/GenBank/DDBJ whole genome shotgun (WGS) entry which is preliminary data.</text>
</comment>
<name>A0A645I761_9ZZZZ</name>
<dbReference type="EMBL" id="VSSQ01107453">
    <property type="protein sequence ID" value="MPN46622.1"/>
    <property type="molecule type" value="Genomic_DNA"/>
</dbReference>
<organism evidence="1">
    <name type="scientific">bioreactor metagenome</name>
    <dbReference type="NCBI Taxonomy" id="1076179"/>
    <lineage>
        <taxon>unclassified sequences</taxon>
        <taxon>metagenomes</taxon>
        <taxon>ecological metagenomes</taxon>
    </lineage>
</organism>
<sequence>MIAVSLDEAVHVEDIAGNLVNAMAAVAVALCEIGIPAAMIAPGAITLVRYPAGVV</sequence>
<proteinExistence type="predicted"/>
<accession>A0A645I761</accession>